<evidence type="ECO:0000256" key="6">
    <source>
        <dbReference type="ARBA" id="ARBA00022723"/>
    </source>
</evidence>
<dbReference type="GO" id="GO:0046872">
    <property type="term" value="F:metal ion binding"/>
    <property type="evidence" value="ECO:0007669"/>
    <property type="project" value="UniProtKB-KW"/>
</dbReference>
<evidence type="ECO:0000256" key="9">
    <source>
        <dbReference type="ARBA" id="ARBA00022842"/>
    </source>
</evidence>
<keyword evidence="14" id="KW-0464">Manganese</keyword>
<name>A0A1F6C3T4_HANXR</name>
<evidence type="ECO:0000256" key="11">
    <source>
        <dbReference type="ARBA" id="ARBA00023204"/>
    </source>
</evidence>
<evidence type="ECO:0000256" key="14">
    <source>
        <dbReference type="HAMAP-Rule" id="MF_01588"/>
    </source>
</evidence>
<dbReference type="SMART" id="SM00532">
    <property type="entry name" value="LIGANc"/>
    <property type="match status" value="1"/>
</dbReference>
<feature type="domain" description="BRCT" evidence="16">
    <location>
        <begin position="587"/>
        <end position="666"/>
    </location>
</feature>
<keyword evidence="5 14" id="KW-0235">DNA replication</keyword>
<feature type="binding site" evidence="14">
    <location>
        <position position="171"/>
    </location>
    <ligand>
        <name>NAD(+)</name>
        <dbReference type="ChEBI" id="CHEBI:57540"/>
    </ligand>
</feature>
<evidence type="ECO:0000256" key="12">
    <source>
        <dbReference type="ARBA" id="ARBA00034005"/>
    </source>
</evidence>
<dbReference type="InterPro" id="IPR012340">
    <property type="entry name" value="NA-bd_OB-fold"/>
</dbReference>
<dbReference type="Pfam" id="PF14520">
    <property type="entry name" value="HHH_5"/>
    <property type="match status" value="1"/>
</dbReference>
<comment type="function">
    <text evidence="1 14">DNA ligase that catalyzes the formation of phosphodiester linkages between 5'-phosphoryl and 3'-hydroxyl groups in double-stranded DNA using NAD as a coenzyme and as the energy source for the reaction. It is essential for DNA replication and repair of damaged DNA.</text>
</comment>
<dbReference type="SUPFAM" id="SSF56091">
    <property type="entry name" value="DNA ligase/mRNA capping enzyme, catalytic domain"/>
    <property type="match status" value="1"/>
</dbReference>
<dbReference type="PROSITE" id="PS50172">
    <property type="entry name" value="BRCT"/>
    <property type="match status" value="1"/>
</dbReference>
<evidence type="ECO:0000256" key="7">
    <source>
        <dbReference type="ARBA" id="ARBA00022763"/>
    </source>
</evidence>
<dbReference type="PIRSF" id="PIRSF001604">
    <property type="entry name" value="LigA"/>
    <property type="match status" value="1"/>
</dbReference>
<feature type="binding site" evidence="14">
    <location>
        <position position="422"/>
    </location>
    <ligand>
        <name>Zn(2+)</name>
        <dbReference type="ChEBI" id="CHEBI:29105"/>
    </ligand>
</feature>
<dbReference type="PANTHER" id="PTHR23389">
    <property type="entry name" value="CHROMOSOME TRANSMISSION FIDELITY FACTOR 18"/>
    <property type="match status" value="1"/>
</dbReference>
<evidence type="ECO:0000256" key="15">
    <source>
        <dbReference type="RuleBase" id="RU000618"/>
    </source>
</evidence>
<keyword evidence="9 14" id="KW-0460">Magnesium</keyword>
<evidence type="ECO:0000313" key="17">
    <source>
        <dbReference type="EMBL" id="OGG43728.1"/>
    </source>
</evidence>
<dbReference type="InterPro" id="IPR041663">
    <property type="entry name" value="DisA/LigA_HHH"/>
</dbReference>
<dbReference type="FunFam" id="3.30.470.30:FF:000001">
    <property type="entry name" value="DNA ligase"/>
    <property type="match status" value="1"/>
</dbReference>
<feature type="active site" description="N6-AMP-lysine intermediate" evidence="14">
    <location>
        <position position="115"/>
    </location>
</feature>
<feature type="binding site" evidence="14">
    <location>
        <position position="404"/>
    </location>
    <ligand>
        <name>Zn(2+)</name>
        <dbReference type="ChEBI" id="CHEBI:29105"/>
    </ligand>
</feature>
<dbReference type="InterPro" id="IPR004149">
    <property type="entry name" value="Znf_DNAligase_C4"/>
</dbReference>
<dbReference type="InterPro" id="IPR033136">
    <property type="entry name" value="DNA_ligase_CS"/>
</dbReference>
<proteinExistence type="inferred from homology"/>
<dbReference type="GO" id="GO:0005829">
    <property type="term" value="C:cytosol"/>
    <property type="evidence" value="ECO:0007669"/>
    <property type="project" value="TreeGrafter"/>
</dbReference>
<keyword evidence="8 14" id="KW-0862">Zinc</keyword>
<dbReference type="Pfam" id="PF03120">
    <property type="entry name" value="OB_DNA_ligase"/>
    <property type="match status" value="1"/>
</dbReference>
<dbReference type="Gene3D" id="3.30.470.30">
    <property type="entry name" value="DNA ligase/mRNA capping enzyme"/>
    <property type="match status" value="1"/>
</dbReference>
<evidence type="ECO:0000256" key="2">
    <source>
        <dbReference type="ARBA" id="ARBA00012722"/>
    </source>
</evidence>
<evidence type="ECO:0000256" key="1">
    <source>
        <dbReference type="ARBA" id="ARBA00004067"/>
    </source>
</evidence>
<dbReference type="Pfam" id="PF12826">
    <property type="entry name" value="HHH_2"/>
    <property type="match status" value="1"/>
</dbReference>
<dbReference type="Pfam" id="PF03119">
    <property type="entry name" value="DNA_ligase_ZBD"/>
    <property type="match status" value="1"/>
</dbReference>
<dbReference type="Gene3D" id="3.40.50.10190">
    <property type="entry name" value="BRCT domain"/>
    <property type="match status" value="1"/>
</dbReference>
<evidence type="ECO:0000256" key="8">
    <source>
        <dbReference type="ARBA" id="ARBA00022833"/>
    </source>
</evidence>
<dbReference type="Gene3D" id="2.40.50.140">
    <property type="entry name" value="Nucleic acid-binding proteins"/>
    <property type="match status" value="1"/>
</dbReference>
<feature type="binding site" evidence="14">
    <location>
        <position position="310"/>
    </location>
    <ligand>
        <name>NAD(+)</name>
        <dbReference type="ChEBI" id="CHEBI:57540"/>
    </ligand>
</feature>
<evidence type="ECO:0000256" key="10">
    <source>
        <dbReference type="ARBA" id="ARBA00023027"/>
    </source>
</evidence>
<keyword evidence="7 14" id="KW-0227">DNA damage</keyword>
<dbReference type="FunFam" id="1.10.150.20:FF:000007">
    <property type="entry name" value="DNA ligase"/>
    <property type="match status" value="1"/>
</dbReference>
<evidence type="ECO:0000256" key="3">
    <source>
        <dbReference type="ARBA" id="ARBA00013308"/>
    </source>
</evidence>
<reference evidence="17 18" key="1">
    <citation type="journal article" date="2016" name="Nat. Commun.">
        <title>Thousands of microbial genomes shed light on interconnected biogeochemical processes in an aquifer system.</title>
        <authorList>
            <person name="Anantharaman K."/>
            <person name="Brown C.T."/>
            <person name="Hug L.A."/>
            <person name="Sharon I."/>
            <person name="Castelle C.J."/>
            <person name="Probst A.J."/>
            <person name="Thomas B.C."/>
            <person name="Singh A."/>
            <person name="Wilkins M.J."/>
            <person name="Karaoz U."/>
            <person name="Brodie E.L."/>
            <person name="Williams K.H."/>
            <person name="Hubbard S.S."/>
            <person name="Banfield J.F."/>
        </authorList>
    </citation>
    <scope>NUCLEOTIDE SEQUENCE [LARGE SCALE GENOMIC DNA]</scope>
    <source>
        <strain evidence="18">RIFCSPLOWO2_12_FULL_64_10</strain>
    </source>
</reference>
<dbReference type="InterPro" id="IPR001679">
    <property type="entry name" value="DNA_ligase"/>
</dbReference>
<dbReference type="GO" id="GO:0003911">
    <property type="term" value="F:DNA ligase (NAD+) activity"/>
    <property type="evidence" value="ECO:0007669"/>
    <property type="project" value="UniProtKB-UniRule"/>
</dbReference>
<feature type="binding site" evidence="14">
    <location>
        <begin position="82"/>
        <end position="83"/>
    </location>
    <ligand>
        <name>NAD(+)</name>
        <dbReference type="ChEBI" id="CHEBI:57540"/>
    </ligand>
</feature>
<dbReference type="SMART" id="SM00292">
    <property type="entry name" value="BRCT"/>
    <property type="match status" value="1"/>
</dbReference>
<feature type="binding site" evidence="14">
    <location>
        <position position="113"/>
    </location>
    <ligand>
        <name>NAD(+)</name>
        <dbReference type="ChEBI" id="CHEBI:57540"/>
    </ligand>
</feature>
<evidence type="ECO:0000256" key="13">
    <source>
        <dbReference type="ARBA" id="ARBA00060881"/>
    </source>
</evidence>
<dbReference type="NCBIfam" id="TIGR00575">
    <property type="entry name" value="dnlj"/>
    <property type="match status" value="1"/>
</dbReference>
<dbReference type="SUPFAM" id="SSF47781">
    <property type="entry name" value="RuvA domain 2-like"/>
    <property type="match status" value="1"/>
</dbReference>
<dbReference type="Gene3D" id="6.20.10.30">
    <property type="match status" value="1"/>
</dbReference>
<feature type="binding site" evidence="14">
    <location>
        <position position="407"/>
    </location>
    <ligand>
        <name>Zn(2+)</name>
        <dbReference type="ChEBI" id="CHEBI:29105"/>
    </ligand>
</feature>
<keyword evidence="10 14" id="KW-0520">NAD</keyword>
<feature type="binding site" evidence="14">
    <location>
        <begin position="33"/>
        <end position="37"/>
    </location>
    <ligand>
        <name>NAD(+)</name>
        <dbReference type="ChEBI" id="CHEBI:57540"/>
    </ligand>
</feature>
<gene>
    <name evidence="14" type="primary">ligA</name>
    <name evidence="17" type="ORF">A3F84_27445</name>
</gene>
<dbReference type="InterPro" id="IPR036420">
    <property type="entry name" value="BRCT_dom_sf"/>
</dbReference>
<comment type="caution">
    <text evidence="17">The sequence shown here is derived from an EMBL/GenBank/DDBJ whole genome shotgun (WGS) entry which is preliminary data.</text>
</comment>
<dbReference type="InterPro" id="IPR001357">
    <property type="entry name" value="BRCT_dom"/>
</dbReference>
<sequence>MPASPEKRIDELIREIQEHDHRYFVLARPTVSDEAYDRLMRELKALEEAHPYLVRPDSPTRRVGSGLTKQFLPVRRRIPMLSLDNTYSEADVREFDRRVREGLEGDSPTYVAELKIDGVALSLTYEEGYLARGVTRGDGTTGEDITPNCRTIRSIPLRLRGSSRRAEVRGEAYLPQEAFESINREREQAGEEPFANPRNAAAGSLKLQDARIVAGRRLSFFAYYLDAPEVRTERHSRNLERLAEMGFPVNPHRALCRSIEEVVAFWRTWEERRDDLPYDIDGVVVKVDDLGQQARLGSTSKSPRWAIAFKFRARQATTRLREIVLQVGRTGVVTPVAILEPVLLGGTTVSRATLHNEDEIRRRDIRVGDEVRVEKGGEVIPKVVGAIPESRPKDAKPFAFPKACPVCGAALERDEDEVASRCPNSRCPAQIRARIEHFAGRTAMDIDGLGTAIVTQLVDRGLVKDVGDLYSLNVETVAGLERLAEKSATNLIEAIRRSRERPFDRLLFALGIRHVGTTVARTLTAAFGSMDRLMSATAEELEKGEEVGPTIAASIVAFFRSPENREGIEKLRRAGLRMETEETERTQADGAFAGKAVVVTGSLSGLTRQEAEDLIRQLGGRPASSVSRKTDLVVAGDNPGSKYDKAVSLGIPILREEDFSKLVKKR</sequence>
<dbReference type="Gene3D" id="1.10.150.20">
    <property type="entry name" value="5' to 3' exonuclease, C-terminal subdomain"/>
    <property type="match status" value="2"/>
</dbReference>
<dbReference type="PANTHER" id="PTHR23389:SF9">
    <property type="entry name" value="DNA LIGASE"/>
    <property type="match status" value="1"/>
</dbReference>
<dbReference type="FunFam" id="1.10.150.20:FF:000006">
    <property type="entry name" value="DNA ligase"/>
    <property type="match status" value="1"/>
</dbReference>
<evidence type="ECO:0000256" key="4">
    <source>
        <dbReference type="ARBA" id="ARBA00022598"/>
    </source>
</evidence>
<dbReference type="SUPFAM" id="SSF50249">
    <property type="entry name" value="Nucleic acid-binding proteins"/>
    <property type="match status" value="1"/>
</dbReference>
<dbReference type="AlphaFoldDB" id="A0A1F6C3T4"/>
<dbReference type="CDD" id="cd00114">
    <property type="entry name" value="LIGANc"/>
    <property type="match status" value="1"/>
</dbReference>
<evidence type="ECO:0000259" key="16">
    <source>
        <dbReference type="PROSITE" id="PS50172"/>
    </source>
</evidence>
<dbReference type="Pfam" id="PF01653">
    <property type="entry name" value="DNA_ligase_aden"/>
    <property type="match status" value="1"/>
</dbReference>
<dbReference type="Pfam" id="PF00533">
    <property type="entry name" value="BRCT"/>
    <property type="match status" value="1"/>
</dbReference>
<comment type="similarity">
    <text evidence="13 14">Belongs to the NAD-dependent DNA ligase family. LigA subfamily.</text>
</comment>
<dbReference type="FunFam" id="2.40.50.140:FF:000012">
    <property type="entry name" value="DNA ligase"/>
    <property type="match status" value="1"/>
</dbReference>
<feature type="binding site" evidence="14">
    <location>
        <position position="136"/>
    </location>
    <ligand>
        <name>NAD(+)</name>
        <dbReference type="ChEBI" id="CHEBI:57540"/>
    </ligand>
</feature>
<dbReference type="CDD" id="cd17748">
    <property type="entry name" value="BRCT_DNA_ligase_like"/>
    <property type="match status" value="1"/>
</dbReference>
<dbReference type="PROSITE" id="PS01056">
    <property type="entry name" value="DNA_LIGASE_N2"/>
    <property type="match status" value="1"/>
</dbReference>
<dbReference type="InterPro" id="IPR004150">
    <property type="entry name" value="NAD_DNA_ligase_OB"/>
</dbReference>
<keyword evidence="4 14" id="KW-0436">Ligase</keyword>
<comment type="catalytic activity">
    <reaction evidence="12 14 15">
        <text>NAD(+) + (deoxyribonucleotide)n-3'-hydroxyl + 5'-phospho-(deoxyribonucleotide)m = (deoxyribonucleotide)n+m + AMP + beta-nicotinamide D-nucleotide.</text>
        <dbReference type="EC" id="6.5.1.2"/>
    </reaction>
</comment>
<dbReference type="Gene3D" id="1.10.287.610">
    <property type="entry name" value="Helix hairpin bin"/>
    <property type="match status" value="1"/>
</dbReference>
<dbReference type="InterPro" id="IPR018239">
    <property type="entry name" value="DNA_ligase_AS"/>
</dbReference>
<dbReference type="Proteomes" id="UP000178606">
    <property type="component" value="Unassembled WGS sequence"/>
</dbReference>
<dbReference type="NCBIfam" id="NF005932">
    <property type="entry name" value="PRK07956.1"/>
    <property type="match status" value="1"/>
</dbReference>
<feature type="binding site" evidence="14">
    <location>
        <position position="427"/>
    </location>
    <ligand>
        <name>Zn(2+)</name>
        <dbReference type="ChEBI" id="CHEBI:29105"/>
    </ligand>
</feature>
<dbReference type="EMBL" id="MFKF01000427">
    <property type="protein sequence ID" value="OGG43728.1"/>
    <property type="molecule type" value="Genomic_DNA"/>
</dbReference>
<comment type="cofactor">
    <cofactor evidence="14">
        <name>Mg(2+)</name>
        <dbReference type="ChEBI" id="CHEBI:18420"/>
    </cofactor>
    <cofactor evidence="14">
        <name>Mn(2+)</name>
        <dbReference type="ChEBI" id="CHEBI:29035"/>
    </cofactor>
</comment>
<dbReference type="HAMAP" id="MF_01588">
    <property type="entry name" value="DNA_ligase_A"/>
    <property type="match status" value="1"/>
</dbReference>
<keyword evidence="11 14" id="KW-0234">DNA repair</keyword>
<feature type="binding site" evidence="14">
    <location>
        <position position="286"/>
    </location>
    <ligand>
        <name>NAD(+)</name>
        <dbReference type="ChEBI" id="CHEBI:57540"/>
    </ligand>
</feature>
<keyword evidence="6 14" id="KW-0479">Metal-binding</keyword>
<protein>
    <recommendedName>
        <fullName evidence="3 14">DNA ligase</fullName>
        <ecNumber evidence="2 14">6.5.1.2</ecNumber>
    </recommendedName>
    <alternativeName>
        <fullName evidence="14">Polydeoxyribonucleotide synthase [NAD(+)]</fullName>
    </alternativeName>
</protein>
<organism evidence="17 18">
    <name type="scientific">Handelsmanbacteria sp. (strain RIFCSPLOWO2_12_FULL_64_10)</name>
    <dbReference type="NCBI Taxonomy" id="1817868"/>
    <lineage>
        <taxon>Bacteria</taxon>
        <taxon>Candidatus Handelsmaniibacteriota</taxon>
    </lineage>
</organism>
<dbReference type="InterPro" id="IPR010994">
    <property type="entry name" value="RuvA_2-like"/>
</dbReference>
<dbReference type="InterPro" id="IPR013839">
    <property type="entry name" value="DNAligase_adenylation"/>
</dbReference>
<evidence type="ECO:0000256" key="5">
    <source>
        <dbReference type="ARBA" id="ARBA00022705"/>
    </source>
</evidence>
<evidence type="ECO:0000313" key="18">
    <source>
        <dbReference type="Proteomes" id="UP000178606"/>
    </source>
</evidence>
<dbReference type="PROSITE" id="PS01055">
    <property type="entry name" value="DNA_LIGASE_N1"/>
    <property type="match status" value="1"/>
</dbReference>
<dbReference type="EC" id="6.5.1.2" evidence="2 14"/>
<dbReference type="GO" id="GO:0006260">
    <property type="term" value="P:DNA replication"/>
    <property type="evidence" value="ECO:0007669"/>
    <property type="project" value="UniProtKB-KW"/>
</dbReference>
<dbReference type="GO" id="GO:0006281">
    <property type="term" value="P:DNA repair"/>
    <property type="evidence" value="ECO:0007669"/>
    <property type="project" value="UniProtKB-KW"/>
</dbReference>
<dbReference type="InterPro" id="IPR013840">
    <property type="entry name" value="DNAligase_N"/>
</dbReference>
<accession>A0A1F6C3T4</accession>
<dbReference type="SUPFAM" id="SSF52113">
    <property type="entry name" value="BRCT domain"/>
    <property type="match status" value="1"/>
</dbReference>